<reference evidence="1" key="1">
    <citation type="journal article" date="2021" name="Front. Microbiol.">
        <title>Comprehensive Comparative Genomics and Phenotyping of Methylobacterium Species.</title>
        <authorList>
            <person name="Alessa O."/>
            <person name="Ogura Y."/>
            <person name="Fujitani Y."/>
            <person name="Takami H."/>
            <person name="Hayashi T."/>
            <person name="Sahin N."/>
            <person name="Tani A."/>
        </authorList>
    </citation>
    <scope>NUCLEOTIDE SEQUENCE</scope>
    <source>
        <strain evidence="1">DSM 19015</strain>
    </source>
</reference>
<proteinExistence type="predicted"/>
<gene>
    <name evidence="1" type="ORF">OCOJLMKI_3356</name>
</gene>
<sequence length="211" mass="23092">MPRVEHVPAAFLGRLLRGTARADRAPVGGHEIDLHAEAPQQVGSDVALRLRDRVVLRDDAGHRCAVIARLGEQCLGCIDVALLEDVAALLGVEGRAGREKARHPLPKRVIRSDDGAHVILLAHRHQDRAADVRVVERRVEVVHPEGADIAKRIGDVDGDVQRALERRHEVGERVLPPVDFAILEGTQGGRWVRHDDPLDPVDLHLLGPGKP</sequence>
<evidence type="ECO:0000313" key="1">
    <source>
        <dbReference type="EMBL" id="GJD96138.1"/>
    </source>
</evidence>
<protein>
    <submittedName>
        <fullName evidence="1">Uncharacterized protein</fullName>
    </submittedName>
</protein>
<accession>A0ABQ4S2U6</accession>
<keyword evidence="2" id="KW-1185">Reference proteome</keyword>
<comment type="caution">
    <text evidence="1">The sequence shown here is derived from an EMBL/GenBank/DDBJ whole genome shotgun (WGS) entry which is preliminary data.</text>
</comment>
<reference evidence="1" key="2">
    <citation type="submission" date="2021-08" db="EMBL/GenBank/DDBJ databases">
        <authorList>
            <person name="Tani A."/>
            <person name="Ola A."/>
            <person name="Ogura Y."/>
            <person name="Katsura K."/>
            <person name="Hayashi T."/>
        </authorList>
    </citation>
    <scope>NUCLEOTIDE SEQUENCE</scope>
    <source>
        <strain evidence="1">DSM 19015</strain>
    </source>
</reference>
<dbReference type="Proteomes" id="UP001055125">
    <property type="component" value="Unassembled WGS sequence"/>
</dbReference>
<dbReference type="EMBL" id="BPQP01000056">
    <property type="protein sequence ID" value="GJD96138.1"/>
    <property type="molecule type" value="Genomic_DNA"/>
</dbReference>
<evidence type="ECO:0000313" key="2">
    <source>
        <dbReference type="Proteomes" id="UP001055125"/>
    </source>
</evidence>
<organism evidence="1 2">
    <name type="scientific">Methylobacterium iners</name>
    <dbReference type="NCBI Taxonomy" id="418707"/>
    <lineage>
        <taxon>Bacteria</taxon>
        <taxon>Pseudomonadati</taxon>
        <taxon>Pseudomonadota</taxon>
        <taxon>Alphaproteobacteria</taxon>
        <taxon>Hyphomicrobiales</taxon>
        <taxon>Methylobacteriaceae</taxon>
        <taxon>Methylobacterium</taxon>
    </lineage>
</organism>
<name>A0ABQ4S2U6_9HYPH</name>